<dbReference type="Pfam" id="PF00455">
    <property type="entry name" value="DeoRC"/>
    <property type="match status" value="1"/>
</dbReference>
<evidence type="ECO:0000313" key="5">
    <source>
        <dbReference type="EMBL" id="MFD1846120.1"/>
    </source>
</evidence>
<evidence type="ECO:0000259" key="4">
    <source>
        <dbReference type="PROSITE" id="PS51000"/>
    </source>
</evidence>
<gene>
    <name evidence="5" type="ORF">ACFSFX_05860</name>
</gene>
<evidence type="ECO:0000313" key="6">
    <source>
        <dbReference type="Proteomes" id="UP001597307"/>
    </source>
</evidence>
<dbReference type="SMART" id="SM01134">
    <property type="entry name" value="DeoRC"/>
    <property type="match status" value="1"/>
</dbReference>
<proteinExistence type="predicted"/>
<dbReference type="PRINTS" id="PR00037">
    <property type="entry name" value="HTHLACR"/>
</dbReference>
<dbReference type="InterPro" id="IPR014036">
    <property type="entry name" value="DeoR-like_C"/>
</dbReference>
<dbReference type="EMBL" id="JBHUGA010000011">
    <property type="protein sequence ID" value="MFD1846120.1"/>
    <property type="molecule type" value="Genomic_DNA"/>
</dbReference>
<evidence type="ECO:0000256" key="3">
    <source>
        <dbReference type="ARBA" id="ARBA00023163"/>
    </source>
</evidence>
<dbReference type="InterPro" id="IPR037171">
    <property type="entry name" value="NagB/RpiA_transferase-like"/>
</dbReference>
<keyword evidence="1" id="KW-0805">Transcription regulation</keyword>
<dbReference type="InterPro" id="IPR018356">
    <property type="entry name" value="Tscrpt_reg_HTH_DeoR_CS"/>
</dbReference>
<dbReference type="Proteomes" id="UP001597307">
    <property type="component" value="Unassembled WGS sequence"/>
</dbReference>
<dbReference type="SUPFAM" id="SSF46785">
    <property type="entry name" value="Winged helix' DNA-binding domain"/>
    <property type="match status" value="1"/>
</dbReference>
<dbReference type="InterPro" id="IPR036390">
    <property type="entry name" value="WH_DNA-bd_sf"/>
</dbReference>
<organism evidence="5 6">
    <name type="scientific">Arthrobacter flavus</name>
    <dbReference type="NCBI Taxonomy" id="95172"/>
    <lineage>
        <taxon>Bacteria</taxon>
        <taxon>Bacillati</taxon>
        <taxon>Actinomycetota</taxon>
        <taxon>Actinomycetes</taxon>
        <taxon>Micrococcales</taxon>
        <taxon>Micrococcaceae</taxon>
        <taxon>Arthrobacter</taxon>
    </lineage>
</organism>
<dbReference type="PANTHER" id="PTHR30363">
    <property type="entry name" value="HTH-TYPE TRANSCRIPTIONAL REGULATOR SRLR-RELATED"/>
    <property type="match status" value="1"/>
</dbReference>
<dbReference type="InterPro" id="IPR001034">
    <property type="entry name" value="DeoR_HTH"/>
</dbReference>
<dbReference type="PROSITE" id="PS00894">
    <property type="entry name" value="HTH_DEOR_1"/>
    <property type="match status" value="1"/>
</dbReference>
<accession>A0ABW4Q5N5</accession>
<protein>
    <submittedName>
        <fullName evidence="5">DeoR/GlpR family DNA-binding transcription regulator</fullName>
    </submittedName>
</protein>
<dbReference type="PROSITE" id="PS51000">
    <property type="entry name" value="HTH_DEOR_2"/>
    <property type="match status" value="1"/>
</dbReference>
<comment type="caution">
    <text evidence="5">The sequence shown here is derived from an EMBL/GenBank/DDBJ whole genome shotgun (WGS) entry which is preliminary data.</text>
</comment>
<dbReference type="InterPro" id="IPR050313">
    <property type="entry name" value="Carb_Metab_HTH_regulators"/>
</dbReference>
<sequence length="271" mass="28331">MFAAERHAAILDRLTRRPAVRVSKLALALGVSEMTIRRDIDALETRGALVRVHGGAVRPGTISAVEPGFEANRMRGKEAKQRIAAIAVSLLKPGMTVSITGGTTTFALAPLLLRVPGLTVITNSLPLADELHRLHGATSDDGAPQVLLSGGQLTPSKALVGPLATNTIASLRADLCFMGAHGVDAAAGITTPNLAEADTNRAFARTCGRLIVLADATKIGVVSLAGVAALDTAAALVTDRQPDSEYGALTRILREPVPDPHLFDPQLEERP</sequence>
<dbReference type="Pfam" id="PF08220">
    <property type="entry name" value="HTH_DeoR"/>
    <property type="match status" value="1"/>
</dbReference>
<dbReference type="SMART" id="SM00420">
    <property type="entry name" value="HTH_DEOR"/>
    <property type="match status" value="1"/>
</dbReference>
<keyword evidence="3" id="KW-0804">Transcription</keyword>
<dbReference type="SUPFAM" id="SSF100950">
    <property type="entry name" value="NagB/RpiA/CoA transferase-like"/>
    <property type="match status" value="1"/>
</dbReference>
<feature type="domain" description="HTH deoR-type" evidence="4">
    <location>
        <begin position="3"/>
        <end position="58"/>
    </location>
</feature>
<keyword evidence="2 5" id="KW-0238">DNA-binding</keyword>
<dbReference type="PANTHER" id="PTHR30363:SF44">
    <property type="entry name" value="AGA OPERON TRANSCRIPTIONAL REPRESSOR-RELATED"/>
    <property type="match status" value="1"/>
</dbReference>
<dbReference type="RefSeq" id="WP_343880137.1">
    <property type="nucleotide sequence ID" value="NZ_BAAAIJ010000047.1"/>
</dbReference>
<evidence type="ECO:0000256" key="2">
    <source>
        <dbReference type="ARBA" id="ARBA00023125"/>
    </source>
</evidence>
<dbReference type="InterPro" id="IPR036388">
    <property type="entry name" value="WH-like_DNA-bd_sf"/>
</dbReference>
<reference evidence="6" key="1">
    <citation type="journal article" date="2019" name="Int. J. Syst. Evol. Microbiol.">
        <title>The Global Catalogue of Microorganisms (GCM) 10K type strain sequencing project: providing services to taxonomists for standard genome sequencing and annotation.</title>
        <authorList>
            <consortium name="The Broad Institute Genomics Platform"/>
            <consortium name="The Broad Institute Genome Sequencing Center for Infectious Disease"/>
            <person name="Wu L."/>
            <person name="Ma J."/>
        </authorList>
    </citation>
    <scope>NUCLEOTIDE SEQUENCE [LARGE SCALE GENOMIC DNA]</scope>
    <source>
        <strain evidence="6">JCM 11496</strain>
    </source>
</reference>
<evidence type="ECO:0000256" key="1">
    <source>
        <dbReference type="ARBA" id="ARBA00023015"/>
    </source>
</evidence>
<dbReference type="GO" id="GO:0003677">
    <property type="term" value="F:DNA binding"/>
    <property type="evidence" value="ECO:0007669"/>
    <property type="project" value="UniProtKB-KW"/>
</dbReference>
<keyword evidence="6" id="KW-1185">Reference proteome</keyword>
<name>A0ABW4Q5N5_9MICC</name>
<dbReference type="Gene3D" id="3.40.50.1360">
    <property type="match status" value="1"/>
</dbReference>
<dbReference type="Gene3D" id="1.10.10.10">
    <property type="entry name" value="Winged helix-like DNA-binding domain superfamily/Winged helix DNA-binding domain"/>
    <property type="match status" value="1"/>
</dbReference>